<evidence type="ECO:0000313" key="2">
    <source>
        <dbReference type="Proteomes" id="UP000510821"/>
    </source>
</evidence>
<dbReference type="Proteomes" id="UP000510821">
    <property type="component" value="Chromosome"/>
</dbReference>
<name>A0A7D6BUG4_FERL1</name>
<reference evidence="2" key="1">
    <citation type="submission" date="2020-07" db="EMBL/GenBank/DDBJ databases">
        <title>Metabolic diversity and evolutionary history of the archaeal phylum ###Micrarchaeota### uncovered from a freshwater lake metagenome.</title>
        <authorList>
            <person name="Kadnikov V.V."/>
            <person name="Savvichev A.S."/>
            <person name="Mardanov A.V."/>
            <person name="Beletsky A.V."/>
            <person name="Chupakov A.V."/>
            <person name="Kokryatskaya N.M."/>
            <person name="Pimenov N.V."/>
            <person name="Ravin N.V."/>
        </authorList>
    </citation>
    <scope>NUCLEOTIDE SEQUENCE [LARGE SCALE GENOMIC DNA]</scope>
</reference>
<proteinExistence type="predicted"/>
<accession>A0A7D6BUG4</accession>
<protein>
    <submittedName>
        <fullName evidence="1">Uncharacterized protein</fullName>
    </submittedName>
</protein>
<dbReference type="AlphaFoldDB" id="A0A7D6BUG4"/>
<gene>
    <name evidence="1" type="ORF">Sv326_0149</name>
</gene>
<dbReference type="KEGG" id="flt:Sv326_0149"/>
<organism evidence="1 2">
    <name type="scientific">Fermentimicrarchaeum limneticum</name>
    <dbReference type="NCBI Taxonomy" id="2795018"/>
    <lineage>
        <taxon>Archaea</taxon>
        <taxon>Candidatus Micrarchaeota</taxon>
        <taxon>Candidatus Fermentimicrarchaeales</taxon>
        <taxon>Candidatus Fermentimicrarchaeaceae</taxon>
        <taxon>Candidatus Fermentimicrarchaeum</taxon>
    </lineage>
</organism>
<evidence type="ECO:0000313" key="1">
    <source>
        <dbReference type="EMBL" id="QLJ52324.1"/>
    </source>
</evidence>
<sequence length="85" mass="9764">MPEYVLWCNSVEDFAGRCPAVAFNTRRYSEITVSRVLDFFLVNSRQFNTMHFLTNSLILLCLQGFKRISQFLPCLKAGVSLRGIL</sequence>
<dbReference type="EMBL" id="CP058998">
    <property type="protein sequence ID" value="QLJ52324.1"/>
    <property type="molecule type" value="Genomic_DNA"/>
</dbReference>